<dbReference type="PROSITE" id="PS51257">
    <property type="entry name" value="PROKAR_LIPOPROTEIN"/>
    <property type="match status" value="1"/>
</dbReference>
<proteinExistence type="predicted"/>
<protein>
    <recommendedName>
        <fullName evidence="2">DUF4142 domain-containing protein</fullName>
    </recommendedName>
</protein>
<evidence type="ECO:0000256" key="1">
    <source>
        <dbReference type="SAM" id="SignalP"/>
    </source>
</evidence>
<dbReference type="InterPro" id="IPR012347">
    <property type="entry name" value="Ferritin-like"/>
</dbReference>
<dbReference type="InterPro" id="IPR025419">
    <property type="entry name" value="DUF4142"/>
</dbReference>
<dbReference type="Proteomes" id="UP001500657">
    <property type="component" value="Unassembled WGS sequence"/>
</dbReference>
<feature type="chain" id="PRO_5045350537" description="DUF4142 domain-containing protein" evidence="1">
    <location>
        <begin position="20"/>
        <end position="283"/>
    </location>
</feature>
<dbReference type="PANTHER" id="PTHR38593:SF1">
    <property type="entry name" value="BLR2558 PROTEIN"/>
    <property type="match status" value="1"/>
</dbReference>
<evidence type="ECO:0000313" key="3">
    <source>
        <dbReference type="EMBL" id="GAA0262704.1"/>
    </source>
</evidence>
<feature type="domain" description="DUF4142" evidence="2">
    <location>
        <begin position="62"/>
        <end position="198"/>
    </location>
</feature>
<dbReference type="PANTHER" id="PTHR38593">
    <property type="entry name" value="BLR2558 PROTEIN"/>
    <property type="match status" value="1"/>
</dbReference>
<gene>
    <name evidence="3" type="ORF">GCM10009126_30440</name>
</gene>
<evidence type="ECO:0000259" key="2">
    <source>
        <dbReference type="Pfam" id="PF13628"/>
    </source>
</evidence>
<sequence>MKRLALCAAGTACLSLAVAGCGRDQSASTAPGTAPASAVSAPATGTTSLKAVSSQPVLARGDQDFVARAAGDNGFQIAMGRLALKKSQTPAVRELAQRIIDDHTRMNNELADIATQRGTAHESTPVPVQRAEQLQHDLGRLDAAAFDRAFAGAMVNDHHDAIALFSKEAGQGRDAALRAFARKELPALQQHLAMAEALNKVPCPAPAAAPANSPTRVASRIEHTAGATVALRCAAHEAAFLSSCGRLDHAIAIHHHHRPRRDPRMGRTTRRQARLCARHRFGP</sequence>
<accession>A0ABN0UVI1</accession>
<reference evidence="3 4" key="1">
    <citation type="journal article" date="2019" name="Int. J. Syst. Evol. Microbiol.">
        <title>The Global Catalogue of Microorganisms (GCM) 10K type strain sequencing project: providing services to taxonomists for standard genome sequencing and annotation.</title>
        <authorList>
            <consortium name="The Broad Institute Genomics Platform"/>
            <consortium name="The Broad Institute Genome Sequencing Center for Infectious Disease"/>
            <person name="Wu L."/>
            <person name="Ma J."/>
        </authorList>
    </citation>
    <scope>NUCLEOTIDE SEQUENCE [LARGE SCALE GENOMIC DNA]</scope>
    <source>
        <strain evidence="3 4">JCM 16242</strain>
    </source>
</reference>
<organism evidence="3 4">
    <name type="scientific">Rhodanobacter caeni</name>
    <dbReference type="NCBI Taxonomy" id="657654"/>
    <lineage>
        <taxon>Bacteria</taxon>
        <taxon>Pseudomonadati</taxon>
        <taxon>Pseudomonadota</taxon>
        <taxon>Gammaproteobacteria</taxon>
        <taxon>Lysobacterales</taxon>
        <taxon>Rhodanobacteraceae</taxon>
        <taxon>Rhodanobacter</taxon>
    </lineage>
</organism>
<comment type="caution">
    <text evidence="3">The sequence shown here is derived from an EMBL/GenBank/DDBJ whole genome shotgun (WGS) entry which is preliminary data.</text>
</comment>
<dbReference type="EMBL" id="BAAAFO010000004">
    <property type="protein sequence ID" value="GAA0262704.1"/>
    <property type="molecule type" value="Genomic_DNA"/>
</dbReference>
<dbReference type="Pfam" id="PF13628">
    <property type="entry name" value="DUF4142"/>
    <property type="match status" value="1"/>
</dbReference>
<keyword evidence="4" id="KW-1185">Reference proteome</keyword>
<dbReference type="Gene3D" id="1.20.1260.10">
    <property type="match status" value="1"/>
</dbReference>
<name>A0ABN0UVI1_9GAMM</name>
<feature type="signal peptide" evidence="1">
    <location>
        <begin position="1"/>
        <end position="19"/>
    </location>
</feature>
<keyword evidence="1" id="KW-0732">Signal</keyword>
<evidence type="ECO:0000313" key="4">
    <source>
        <dbReference type="Proteomes" id="UP001500657"/>
    </source>
</evidence>